<dbReference type="Proteomes" id="UP000565155">
    <property type="component" value="Unassembled WGS sequence"/>
</dbReference>
<dbReference type="AlphaFoldDB" id="A0A7Y0R157"/>
<accession>A0A7Y0R157</accession>
<sequence>MIKTKKQAGKLLVGLSLFTVALTFNAPAQAASQDECSIWLCLPSGFPGGCGAAKSAMKKRIKKLKPPLPSFTSCAVNPPSGSGSHMSSQHGYAAFIPSHQVCSQYRYGGDRRRCVSWETIPDQYIKGTRCRRDRDGYRTPKGCTRTERFAEVYIENELAGPTYYW</sequence>
<protein>
    <submittedName>
        <fullName evidence="1">Conjugal transfer protein TraL</fullName>
    </submittedName>
</protein>
<organism evidence="1 2">
    <name type="scientific">Vibrio alginolyticus</name>
    <dbReference type="NCBI Taxonomy" id="663"/>
    <lineage>
        <taxon>Bacteria</taxon>
        <taxon>Pseudomonadati</taxon>
        <taxon>Pseudomonadota</taxon>
        <taxon>Gammaproteobacteria</taxon>
        <taxon>Vibrionales</taxon>
        <taxon>Vibrionaceae</taxon>
        <taxon>Vibrio</taxon>
    </lineage>
</organism>
<gene>
    <name evidence="1" type="ORF">HKB35_19340</name>
</gene>
<evidence type="ECO:0000313" key="2">
    <source>
        <dbReference type="Proteomes" id="UP000565155"/>
    </source>
</evidence>
<dbReference type="RefSeq" id="WP_086959604.1">
    <property type="nucleotide sequence ID" value="NZ_JABCMA010000029.1"/>
</dbReference>
<name>A0A7Y0R157_VIBAL</name>
<dbReference type="EMBL" id="JABCMA010000029">
    <property type="protein sequence ID" value="NMR75774.1"/>
    <property type="molecule type" value="Genomic_DNA"/>
</dbReference>
<reference evidence="1 2" key="1">
    <citation type="submission" date="2020-04" db="EMBL/GenBank/DDBJ databases">
        <title>Whole-genome sequencing of Vibrio spp. from China reveals different genetic environments of blaCTX-M-14 among diverse lineages.</title>
        <authorList>
            <person name="Zheng Z."/>
            <person name="Ye L."/>
            <person name="Chen S."/>
        </authorList>
    </citation>
    <scope>NUCLEOTIDE SEQUENCE [LARGE SCALE GENOMIC DNA]</scope>
    <source>
        <strain evidence="1 2">Vb1636</strain>
    </source>
</reference>
<proteinExistence type="predicted"/>
<evidence type="ECO:0000313" key="1">
    <source>
        <dbReference type="EMBL" id="NMR75774.1"/>
    </source>
</evidence>
<comment type="caution">
    <text evidence="1">The sequence shown here is derived from an EMBL/GenBank/DDBJ whole genome shotgun (WGS) entry which is preliminary data.</text>
</comment>